<reference evidence="2" key="1">
    <citation type="submission" date="2011-04" db="EMBL/GenBank/DDBJ databases">
        <title>Evolution of plant cell wall degrading machinery underlies the functional diversity of forest fungi.</title>
        <authorList>
            <consortium name="US DOE Joint Genome Institute (JGI-PGF)"/>
            <person name="Eastwood D.C."/>
            <person name="Floudas D."/>
            <person name="Binder M."/>
            <person name="Majcherczyk A."/>
            <person name="Schneider P."/>
            <person name="Aerts A."/>
            <person name="Asiegbu F.O."/>
            <person name="Baker S.E."/>
            <person name="Barry K."/>
            <person name="Bendiksby M."/>
            <person name="Blumentritt M."/>
            <person name="Coutinho P.M."/>
            <person name="Cullen D."/>
            <person name="Cullen D."/>
            <person name="Gathman A."/>
            <person name="Goodell B."/>
            <person name="Henrissat B."/>
            <person name="Ihrmark K."/>
            <person name="Kauserud H."/>
            <person name="Kohler A."/>
            <person name="LaButti K."/>
            <person name="Lapidus A."/>
            <person name="Lavin J.L."/>
            <person name="Lee Y.-H."/>
            <person name="Lindquist E."/>
            <person name="Lilly W."/>
            <person name="Lucas S."/>
            <person name="Morin E."/>
            <person name="Murat C."/>
            <person name="Oguiza J.A."/>
            <person name="Park J."/>
            <person name="Pisabarro A.G."/>
            <person name="Riley R."/>
            <person name="Rosling A."/>
            <person name="Salamov A."/>
            <person name="Schmidt O."/>
            <person name="Schmutz J."/>
            <person name="Skrede I."/>
            <person name="Stenlid J."/>
            <person name="Wiebenga A."/>
            <person name="Xie X."/>
            <person name="Kues U."/>
            <person name="Hibbett D.S."/>
            <person name="Hoffmeister D."/>
            <person name="Hogberg N."/>
            <person name="Martin F."/>
            <person name="Grigoriev I.V."/>
            <person name="Watkinson S.C."/>
        </authorList>
    </citation>
    <scope>NUCLEOTIDE SEQUENCE</scope>
    <source>
        <strain evidence="2">S7.9</strain>
    </source>
</reference>
<evidence type="ECO:0000256" key="1">
    <source>
        <dbReference type="SAM" id="Phobius"/>
    </source>
</evidence>
<feature type="transmembrane region" description="Helical" evidence="1">
    <location>
        <begin position="129"/>
        <end position="162"/>
    </location>
</feature>
<proteinExistence type="predicted"/>
<accession>F8NL49</accession>
<feature type="transmembrane region" description="Helical" evidence="1">
    <location>
        <begin position="91"/>
        <end position="109"/>
    </location>
</feature>
<evidence type="ECO:0000313" key="2">
    <source>
        <dbReference type="EMBL" id="EGO28865.1"/>
    </source>
</evidence>
<sequence>MPLSIHIIRVFLYCLLFVFSVILLALCATRLHYTTHLDPDDPLNYGVNFYDPIVAELTATTVITLFWSTFIARTIYGRYEHRFLNTFMEEIIGLFILFLLWLVGAAIATASRSPGVDPTKWGKLMWCQHYWACRILTTLLAFAWLGWLVVFALLVISCLFAFANRSWREPLHGRWDPRATRYRDSQMRGVGV</sequence>
<keyword evidence="1" id="KW-0472">Membrane</keyword>
<keyword evidence="1" id="KW-1133">Transmembrane helix</keyword>
<dbReference type="AlphaFoldDB" id="F8NL49"/>
<dbReference type="KEGG" id="sla:SERLADRAFT_459716"/>
<dbReference type="EMBL" id="GL945430">
    <property type="protein sequence ID" value="EGO28865.1"/>
    <property type="molecule type" value="Genomic_DNA"/>
</dbReference>
<gene>
    <name evidence="2" type="ORF">SERLADRAFT_459716</name>
</gene>
<feature type="transmembrane region" description="Helical" evidence="1">
    <location>
        <begin position="12"/>
        <end position="33"/>
    </location>
</feature>
<keyword evidence="1" id="KW-0812">Transmembrane</keyword>
<dbReference type="RefSeq" id="XP_007315064.1">
    <property type="nucleotide sequence ID" value="XM_007315002.1"/>
</dbReference>
<name>F8NL49_SERL9</name>
<evidence type="ECO:0008006" key="3">
    <source>
        <dbReference type="Google" id="ProtNLM"/>
    </source>
</evidence>
<dbReference type="GeneID" id="18817954"/>
<organism>
    <name type="scientific">Serpula lacrymans var. lacrymans (strain S7.9)</name>
    <name type="common">Dry rot fungus</name>
    <dbReference type="NCBI Taxonomy" id="578457"/>
    <lineage>
        <taxon>Eukaryota</taxon>
        <taxon>Fungi</taxon>
        <taxon>Dikarya</taxon>
        <taxon>Basidiomycota</taxon>
        <taxon>Agaricomycotina</taxon>
        <taxon>Agaricomycetes</taxon>
        <taxon>Agaricomycetidae</taxon>
        <taxon>Boletales</taxon>
        <taxon>Coniophorineae</taxon>
        <taxon>Serpulaceae</taxon>
        <taxon>Serpula</taxon>
    </lineage>
</organism>
<dbReference type="OrthoDB" id="2501127at2759"/>
<protein>
    <recommendedName>
        <fullName evidence="3">MARVEL domain-containing protein</fullName>
    </recommendedName>
</protein>
<dbReference type="Proteomes" id="UP000008064">
    <property type="component" value="Unassembled WGS sequence"/>
</dbReference>
<feature type="transmembrane region" description="Helical" evidence="1">
    <location>
        <begin position="53"/>
        <end position="71"/>
    </location>
</feature>
<dbReference type="HOGENOM" id="CLU_095057_1_1_1"/>